<accession>A0A8S1Q7H0</accession>
<protein>
    <submittedName>
        <fullName evidence="1">Uncharacterized protein</fullName>
    </submittedName>
</protein>
<dbReference type="AlphaFoldDB" id="A0A8S1Q7H0"/>
<dbReference type="Proteomes" id="UP000688137">
    <property type="component" value="Unassembled WGS sequence"/>
</dbReference>
<name>A0A8S1Q7H0_PARPR</name>
<reference evidence="1" key="1">
    <citation type="submission" date="2021-01" db="EMBL/GenBank/DDBJ databases">
        <authorList>
            <consortium name="Genoscope - CEA"/>
            <person name="William W."/>
        </authorList>
    </citation>
    <scope>NUCLEOTIDE SEQUENCE</scope>
</reference>
<gene>
    <name evidence="1" type="ORF">PPRIM_AZ9-3.1.T1470127</name>
</gene>
<evidence type="ECO:0000313" key="2">
    <source>
        <dbReference type="Proteomes" id="UP000688137"/>
    </source>
</evidence>
<keyword evidence="2" id="KW-1185">Reference proteome</keyword>
<comment type="caution">
    <text evidence="1">The sequence shown here is derived from an EMBL/GenBank/DDBJ whole genome shotgun (WGS) entry which is preliminary data.</text>
</comment>
<organism evidence="1 2">
    <name type="scientific">Paramecium primaurelia</name>
    <dbReference type="NCBI Taxonomy" id="5886"/>
    <lineage>
        <taxon>Eukaryota</taxon>
        <taxon>Sar</taxon>
        <taxon>Alveolata</taxon>
        <taxon>Ciliophora</taxon>
        <taxon>Intramacronucleata</taxon>
        <taxon>Oligohymenophorea</taxon>
        <taxon>Peniculida</taxon>
        <taxon>Parameciidae</taxon>
        <taxon>Paramecium</taxon>
    </lineage>
</organism>
<dbReference type="EMBL" id="CAJJDM010000151">
    <property type="protein sequence ID" value="CAD8111459.1"/>
    <property type="molecule type" value="Genomic_DNA"/>
</dbReference>
<evidence type="ECO:0000313" key="1">
    <source>
        <dbReference type="EMBL" id="CAD8111459.1"/>
    </source>
</evidence>
<sequence length="261" mass="31697">MQIKKGRPEVQQVQREIFIQRAPDEQINYIQQDSDCVKLFKLFATKGCNKIKILTNNKERKSQDKQQVKEIQQAYFQQNNNCPSFFFLSQRKKNYSFENSIPVDKTQYLSINSSEFDPKFEILITKLNIVLKELDEQFIYIILDILLQYIYLYDWLLDKDSLAQNIVEDIQDPQNHIKYQYLITWQNQKKITKEVRMKMAFDNLQNTKTQINKRTSKKVQKKYQEFLEKQERHLNKEYYMEPIEYLISKLIRIFNKIMEKN</sequence>
<proteinExistence type="predicted"/>